<dbReference type="Gene3D" id="3.90.1030.10">
    <property type="entry name" value="Ribosomal protein L17"/>
    <property type="match status" value="1"/>
</dbReference>
<dbReference type="InterPro" id="IPR036373">
    <property type="entry name" value="Ribosomal_bL17_sf"/>
</dbReference>
<evidence type="ECO:0000313" key="7">
    <source>
        <dbReference type="EMBL" id="OIO08140.1"/>
    </source>
</evidence>
<evidence type="ECO:0000313" key="8">
    <source>
        <dbReference type="Proteomes" id="UP000183192"/>
    </source>
</evidence>
<dbReference type="GO" id="GO:0022625">
    <property type="term" value="C:cytosolic large ribosomal subunit"/>
    <property type="evidence" value="ECO:0007669"/>
    <property type="project" value="TreeGrafter"/>
</dbReference>
<sequence>MKHRVKIKKLHRKKEPREMMLRNLASSIIIYEKVNTTEAKAKAVKPLVEKAISIAKIGDLKSRRQLIQILPQPMAIKKLLEVIGKRYHDRLGGYTRIIKLGNRQGDGAATVQIELV</sequence>
<gene>
    <name evidence="7" type="ORF">AUJ27_01185</name>
</gene>
<keyword evidence="2 5" id="KW-0689">Ribosomal protein</keyword>
<dbReference type="PANTHER" id="PTHR14413:SF16">
    <property type="entry name" value="LARGE RIBOSOMAL SUBUNIT PROTEIN BL17M"/>
    <property type="match status" value="1"/>
</dbReference>
<evidence type="ECO:0000256" key="1">
    <source>
        <dbReference type="ARBA" id="ARBA00008777"/>
    </source>
</evidence>
<dbReference type="Pfam" id="PF01196">
    <property type="entry name" value="Ribosomal_L17"/>
    <property type="match status" value="1"/>
</dbReference>
<keyword evidence="3 5" id="KW-0687">Ribonucleoprotein</keyword>
<comment type="similarity">
    <text evidence="1 5">Belongs to the bacterial ribosomal protein bL17 family.</text>
</comment>
<evidence type="ECO:0000256" key="3">
    <source>
        <dbReference type="ARBA" id="ARBA00023274"/>
    </source>
</evidence>
<dbReference type="GO" id="GO:0003735">
    <property type="term" value="F:structural constituent of ribosome"/>
    <property type="evidence" value="ECO:0007669"/>
    <property type="project" value="InterPro"/>
</dbReference>
<accession>A0A1J4T7M2</accession>
<protein>
    <recommendedName>
        <fullName evidence="4 6">50S ribosomal protein L17</fullName>
    </recommendedName>
</protein>
<proteinExistence type="inferred from homology"/>
<dbReference type="PANTHER" id="PTHR14413">
    <property type="entry name" value="RIBOSOMAL PROTEIN L17"/>
    <property type="match status" value="1"/>
</dbReference>
<evidence type="ECO:0000256" key="2">
    <source>
        <dbReference type="ARBA" id="ARBA00022980"/>
    </source>
</evidence>
<organism evidence="7 8">
    <name type="scientific">Candidatus Falkowbacteria bacterium CG1_02_37_44</name>
    <dbReference type="NCBI Taxonomy" id="1805146"/>
    <lineage>
        <taxon>Bacteria</taxon>
        <taxon>Candidatus Falkowiibacteriota</taxon>
    </lineage>
</organism>
<evidence type="ECO:0000256" key="4">
    <source>
        <dbReference type="ARBA" id="ARBA00035494"/>
    </source>
</evidence>
<comment type="caution">
    <text evidence="7">The sequence shown here is derived from an EMBL/GenBank/DDBJ whole genome shotgun (WGS) entry which is preliminary data.</text>
</comment>
<dbReference type="Proteomes" id="UP000183192">
    <property type="component" value="Unassembled WGS sequence"/>
</dbReference>
<dbReference type="AlphaFoldDB" id="A0A1J4T7M2"/>
<evidence type="ECO:0000256" key="5">
    <source>
        <dbReference type="RuleBase" id="RU000660"/>
    </source>
</evidence>
<dbReference type="NCBIfam" id="TIGR00059">
    <property type="entry name" value="L17"/>
    <property type="match status" value="1"/>
</dbReference>
<dbReference type="SUPFAM" id="SSF64263">
    <property type="entry name" value="Prokaryotic ribosomal protein L17"/>
    <property type="match status" value="1"/>
</dbReference>
<reference evidence="7 8" key="1">
    <citation type="journal article" date="2016" name="Environ. Microbiol.">
        <title>Genomic resolution of a cold subsurface aquifer community provides metabolic insights for novel microbes adapted to high CO concentrations.</title>
        <authorList>
            <person name="Probst A.J."/>
            <person name="Castelle C.J."/>
            <person name="Singh A."/>
            <person name="Brown C.T."/>
            <person name="Anantharaman K."/>
            <person name="Sharon I."/>
            <person name="Hug L.A."/>
            <person name="Burstein D."/>
            <person name="Emerson J.B."/>
            <person name="Thomas B.C."/>
            <person name="Banfield J.F."/>
        </authorList>
    </citation>
    <scope>NUCLEOTIDE SEQUENCE [LARGE SCALE GENOMIC DNA]</scope>
    <source>
        <strain evidence="7">CG1_02_37_44</strain>
    </source>
</reference>
<dbReference type="GO" id="GO:0006412">
    <property type="term" value="P:translation"/>
    <property type="evidence" value="ECO:0007669"/>
    <property type="project" value="InterPro"/>
</dbReference>
<dbReference type="InterPro" id="IPR000456">
    <property type="entry name" value="Ribosomal_bL17"/>
</dbReference>
<name>A0A1J4T7M2_9BACT</name>
<dbReference type="STRING" id="1805146.AUJ27_01185"/>
<evidence type="ECO:0000256" key="6">
    <source>
        <dbReference type="RuleBase" id="RU000661"/>
    </source>
</evidence>
<dbReference type="EMBL" id="MNUU01000021">
    <property type="protein sequence ID" value="OIO08140.1"/>
    <property type="molecule type" value="Genomic_DNA"/>
</dbReference>